<dbReference type="AlphaFoldDB" id="A0A5C7GLW5"/>
<dbReference type="RefSeq" id="WP_147766903.1">
    <property type="nucleotide sequence ID" value="NZ_VRKQ01000008.1"/>
</dbReference>
<reference evidence="2 3" key="1">
    <citation type="submission" date="2019-08" db="EMBL/GenBank/DDBJ databases">
        <title>Seonamhaeicola sediminis sp. nov., isolated from marine sediment.</title>
        <authorList>
            <person name="Cao W.R."/>
        </authorList>
    </citation>
    <scope>NUCLEOTIDE SEQUENCE [LARGE SCALE GENOMIC DNA]</scope>
    <source>
        <strain evidence="2 3">1505</strain>
    </source>
</reference>
<keyword evidence="1" id="KW-0472">Membrane</keyword>
<feature type="transmembrane region" description="Helical" evidence="1">
    <location>
        <begin position="6"/>
        <end position="23"/>
    </location>
</feature>
<dbReference type="Pfam" id="PF12869">
    <property type="entry name" value="tRNA_anti-like"/>
    <property type="match status" value="1"/>
</dbReference>
<dbReference type="Proteomes" id="UP000321080">
    <property type="component" value="Unassembled WGS sequence"/>
</dbReference>
<organism evidence="2 3">
    <name type="scientific">Seonamhaeicola maritimus</name>
    <dbReference type="NCBI Taxonomy" id="2591822"/>
    <lineage>
        <taxon>Bacteria</taxon>
        <taxon>Pseudomonadati</taxon>
        <taxon>Bacteroidota</taxon>
        <taxon>Flavobacteriia</taxon>
        <taxon>Flavobacteriales</taxon>
        <taxon>Flavobacteriaceae</taxon>
    </lineage>
</organism>
<evidence type="ECO:0000313" key="2">
    <source>
        <dbReference type="EMBL" id="TXG39333.1"/>
    </source>
</evidence>
<sequence>MKKKLIIVLLIGVIGVVLYNYIYKDHRNISTEKAEFTITSIELSNDFQIAPSDSEKKYLNKTIVVSGTISEVNDNNLVLNQNIFCQLQDPINQSLQIGNSLKVKGRCIGYDDLLEEIKLDQCTIYN</sequence>
<proteinExistence type="predicted"/>
<keyword evidence="3" id="KW-1185">Reference proteome</keyword>
<protein>
    <recommendedName>
        <fullName evidence="4">tRNA_anti-like</fullName>
    </recommendedName>
</protein>
<accession>A0A5C7GLW5</accession>
<evidence type="ECO:0000313" key="3">
    <source>
        <dbReference type="Proteomes" id="UP000321080"/>
    </source>
</evidence>
<comment type="caution">
    <text evidence="2">The sequence shown here is derived from an EMBL/GenBank/DDBJ whole genome shotgun (WGS) entry which is preliminary data.</text>
</comment>
<dbReference type="InterPro" id="IPR024422">
    <property type="entry name" value="Protein_unknown_function_OB"/>
</dbReference>
<evidence type="ECO:0000256" key="1">
    <source>
        <dbReference type="SAM" id="Phobius"/>
    </source>
</evidence>
<dbReference type="OrthoDB" id="1449127at2"/>
<name>A0A5C7GLW5_9FLAO</name>
<keyword evidence="1" id="KW-0812">Transmembrane</keyword>
<keyword evidence="1" id="KW-1133">Transmembrane helix</keyword>
<dbReference type="EMBL" id="VRKQ01000008">
    <property type="protein sequence ID" value="TXG39333.1"/>
    <property type="molecule type" value="Genomic_DNA"/>
</dbReference>
<gene>
    <name evidence="2" type="ORF">FUA22_05505</name>
</gene>
<evidence type="ECO:0008006" key="4">
    <source>
        <dbReference type="Google" id="ProtNLM"/>
    </source>
</evidence>